<protein>
    <submittedName>
        <fullName evidence="2">Retrovirus-related Pol polyprotein from transposon</fullName>
    </submittedName>
</protein>
<reference evidence="2" key="1">
    <citation type="submission" date="2020-06" db="EMBL/GenBank/DDBJ databases">
        <authorList>
            <consortium name="Plant Systems Biology data submission"/>
        </authorList>
    </citation>
    <scope>NUCLEOTIDE SEQUENCE</scope>
    <source>
        <strain evidence="2">D6</strain>
    </source>
</reference>
<dbReference type="CDD" id="cd09272">
    <property type="entry name" value="RNase_HI_RT_Ty1"/>
    <property type="match status" value="1"/>
</dbReference>
<dbReference type="EMBL" id="CAICTM010002021">
    <property type="protein sequence ID" value="CAB9527592.1"/>
    <property type="molecule type" value="Genomic_DNA"/>
</dbReference>
<proteinExistence type="predicted"/>
<dbReference type="Proteomes" id="UP001153069">
    <property type="component" value="Unassembled WGS sequence"/>
</dbReference>
<keyword evidence="3" id="KW-1185">Reference proteome</keyword>
<dbReference type="PANTHER" id="PTHR11439">
    <property type="entry name" value="GAG-POL-RELATED RETROTRANSPOSON"/>
    <property type="match status" value="1"/>
</dbReference>
<comment type="caution">
    <text evidence="2">The sequence shown here is derived from an EMBL/GenBank/DDBJ whole genome shotgun (WGS) entry which is preliminary data.</text>
</comment>
<dbReference type="AlphaFoldDB" id="A0A9N8HVX7"/>
<dbReference type="OrthoDB" id="42576at2759"/>
<accession>A0A9N8HVX7</accession>
<organism evidence="2 3">
    <name type="scientific">Seminavis robusta</name>
    <dbReference type="NCBI Taxonomy" id="568900"/>
    <lineage>
        <taxon>Eukaryota</taxon>
        <taxon>Sar</taxon>
        <taxon>Stramenopiles</taxon>
        <taxon>Ochrophyta</taxon>
        <taxon>Bacillariophyta</taxon>
        <taxon>Bacillariophyceae</taxon>
        <taxon>Bacillariophycidae</taxon>
        <taxon>Naviculales</taxon>
        <taxon>Naviculaceae</taxon>
        <taxon>Seminavis</taxon>
    </lineage>
</organism>
<dbReference type="PANTHER" id="PTHR11439:SF467">
    <property type="entry name" value="INTEGRASE CATALYTIC DOMAIN-CONTAINING PROTEIN"/>
    <property type="match status" value="1"/>
</dbReference>
<name>A0A9N8HVX7_9STRA</name>
<evidence type="ECO:0000313" key="2">
    <source>
        <dbReference type="EMBL" id="CAB9527592.1"/>
    </source>
</evidence>
<evidence type="ECO:0000256" key="1">
    <source>
        <dbReference type="SAM" id="MobiDB-lite"/>
    </source>
</evidence>
<gene>
    <name evidence="2" type="ORF">SEMRO_2023_G311550.1</name>
</gene>
<evidence type="ECO:0000313" key="3">
    <source>
        <dbReference type="Proteomes" id="UP001153069"/>
    </source>
</evidence>
<sequence>MEEFGFKLSMEHSIESFLGIKFEELTGGAFNMTQPALIQKIITTTGMQGCNGSPTPAAPNQPLGKDPDGEPMDEEWSYPSVIGMLLYLSTNTRPDICYAVSQVARFTHSPKQSHASAVKRIVRYLSKTSGQGTIMRPDGTLSISSMSDSDFAGLYNVDPVDDVSSAKSRMGYIISLGGCPLVWKSKVLSSVCLATAEAEYYCLSHCLRVLLPIREVLKEIVEHLGASVEVQSAMSSKVFGDNAAAMILGRTHRLTARTRYYHTAAHHFWQHVDSGDIVLEDIESAKMDADYFTKGMPREGFEANRRCVQGW</sequence>
<feature type="region of interest" description="Disordered" evidence="1">
    <location>
        <begin position="48"/>
        <end position="71"/>
    </location>
</feature>